<dbReference type="EMBL" id="CP053085">
    <property type="protein sequence ID" value="QJR34514.1"/>
    <property type="molecule type" value="Genomic_DNA"/>
</dbReference>
<dbReference type="RefSeq" id="WP_171223940.1">
    <property type="nucleotide sequence ID" value="NZ_CP053085.1"/>
</dbReference>
<organism evidence="3 4">
    <name type="scientific">Gemmatimonas groenlandica</name>
    <dbReference type="NCBI Taxonomy" id="2732249"/>
    <lineage>
        <taxon>Bacteria</taxon>
        <taxon>Pseudomonadati</taxon>
        <taxon>Gemmatimonadota</taxon>
        <taxon>Gemmatimonadia</taxon>
        <taxon>Gemmatimonadales</taxon>
        <taxon>Gemmatimonadaceae</taxon>
        <taxon>Gemmatimonas</taxon>
    </lineage>
</organism>
<keyword evidence="4" id="KW-1185">Reference proteome</keyword>
<proteinExistence type="predicted"/>
<accession>A0A6M4IHD2</accession>
<evidence type="ECO:0008006" key="5">
    <source>
        <dbReference type="Google" id="ProtNLM"/>
    </source>
</evidence>
<feature type="compositionally biased region" description="Basic and acidic residues" evidence="1">
    <location>
        <begin position="263"/>
        <end position="272"/>
    </location>
</feature>
<dbReference type="AlphaFoldDB" id="A0A6M4IHD2"/>
<feature type="signal peptide" evidence="2">
    <location>
        <begin position="1"/>
        <end position="27"/>
    </location>
</feature>
<evidence type="ECO:0000313" key="3">
    <source>
        <dbReference type="EMBL" id="QJR34514.1"/>
    </source>
</evidence>
<feature type="region of interest" description="Disordered" evidence="1">
    <location>
        <begin position="263"/>
        <end position="288"/>
    </location>
</feature>
<protein>
    <recommendedName>
        <fullName evidence="5">Secreted protein</fullName>
    </recommendedName>
</protein>
<feature type="chain" id="PRO_5026839172" description="Secreted protein" evidence="2">
    <location>
        <begin position="28"/>
        <end position="592"/>
    </location>
</feature>
<dbReference type="KEGG" id="ggr:HKW67_02745"/>
<evidence type="ECO:0000256" key="2">
    <source>
        <dbReference type="SAM" id="SignalP"/>
    </source>
</evidence>
<gene>
    <name evidence="3" type="ORF">HKW67_02745</name>
</gene>
<name>A0A6M4IHD2_9BACT</name>
<evidence type="ECO:0000313" key="4">
    <source>
        <dbReference type="Proteomes" id="UP000500938"/>
    </source>
</evidence>
<sequence length="592" mass="63213">MRTPFRSLLGGALLVAGSTAAIPVAYAQPTPDPRVGLKAGWFDAGEASWNLKLVSNTKNSEAFLNLSTPGDARLKNSDLAFSGNLVFQGNYSGWQVWDIGNPRKPKLRAAFVCPGSQSDVTVYGNLLFVSAEAVSGRVDCGLGGVQDEVSKDRARGIRIIDISDIEHPRSITTVQTCRGSHTNTLVTDPKDPENVYIYVSGSAGVRSNEELAGCSAANPDIDPNSSLFRIEVIKVPVKNPAAAAIVSSPRIFEGLGEAVRHADAAADRRERPAGAPARPSVAGRGGPTQCHDITTYPAVGLAGGACSGYGILLDIRDIKNPKRIYAAADTNMSAWHSATFSNDGSKVLFSDEWGGGTAPRCRATDKKEWGADAIFVRNGDKLDFKSYFKLPAAQSNQENCVAHNGSLIPIPGREVMVQSWYQGGINVFDWTDPDHAFEIGFFDRGPMDSTALVSAGTWSAYWYNGLIYGSEIARGLDVWELTPSEFITKNELDAAKLVKYAYFNAQEQPQAVWPAAFVVARAYTDQLARNSAVPKAWLTGVLAQLATAEKANGAKRAAALNTLAAQLDTDAAASPEAKRVTALSAVVKALAK</sequence>
<evidence type="ECO:0000256" key="1">
    <source>
        <dbReference type="SAM" id="MobiDB-lite"/>
    </source>
</evidence>
<dbReference type="Proteomes" id="UP000500938">
    <property type="component" value="Chromosome"/>
</dbReference>
<keyword evidence="2" id="KW-0732">Signal</keyword>
<reference evidence="3 4" key="1">
    <citation type="submission" date="2020-05" db="EMBL/GenBank/DDBJ databases">
        <title>Complete genome sequence of Gemmatimonas greenlandica TET16.</title>
        <authorList>
            <person name="Zeng Y."/>
        </authorList>
    </citation>
    <scope>NUCLEOTIDE SEQUENCE [LARGE SCALE GENOMIC DNA]</scope>
    <source>
        <strain evidence="3 4">TET16</strain>
    </source>
</reference>